<name>A0A2C5YPA6_9HYPO</name>
<gene>
    <name evidence="1" type="ORF">CDD80_6799</name>
</gene>
<proteinExistence type="predicted"/>
<evidence type="ECO:0000313" key="2">
    <source>
        <dbReference type="Proteomes" id="UP000226431"/>
    </source>
</evidence>
<evidence type="ECO:0000313" key="1">
    <source>
        <dbReference type="EMBL" id="PHH69350.1"/>
    </source>
</evidence>
<dbReference type="InterPro" id="IPR015943">
    <property type="entry name" value="WD40/YVTN_repeat-like_dom_sf"/>
</dbReference>
<dbReference type="PANTHER" id="PTHR16220">
    <property type="entry name" value="WD REPEAT PROTEIN 8-RELATED"/>
    <property type="match status" value="1"/>
</dbReference>
<dbReference type="GO" id="GO:0005815">
    <property type="term" value="C:microtubule organizing center"/>
    <property type="evidence" value="ECO:0007669"/>
    <property type="project" value="TreeGrafter"/>
</dbReference>
<organism evidence="1 2">
    <name type="scientific">Ophiocordyceps camponoti-rufipedis</name>
    <dbReference type="NCBI Taxonomy" id="2004952"/>
    <lineage>
        <taxon>Eukaryota</taxon>
        <taxon>Fungi</taxon>
        <taxon>Dikarya</taxon>
        <taxon>Ascomycota</taxon>
        <taxon>Pezizomycotina</taxon>
        <taxon>Sordariomycetes</taxon>
        <taxon>Hypocreomycetidae</taxon>
        <taxon>Hypocreales</taxon>
        <taxon>Ophiocordycipitaceae</taxon>
        <taxon>Ophiocordyceps</taxon>
    </lineage>
</organism>
<accession>A0A2C5YPA6</accession>
<reference evidence="1 2" key="1">
    <citation type="submission" date="2017-06" db="EMBL/GenBank/DDBJ databases">
        <title>Ant-infecting Ophiocordyceps genomes reveal a high diversity of potential behavioral manipulation genes and a possible major role for enterotoxins.</title>
        <authorList>
            <person name="De Bekker C."/>
            <person name="Evans H.C."/>
            <person name="Brachmann A."/>
            <person name="Hughes D.P."/>
        </authorList>
    </citation>
    <scope>NUCLEOTIDE SEQUENCE [LARGE SCALE GENOMIC DNA]</scope>
    <source>
        <strain evidence="1 2">Map16</strain>
    </source>
</reference>
<dbReference type="InterPro" id="IPR052778">
    <property type="entry name" value="Centrosome-WD_assoc"/>
</dbReference>
<evidence type="ECO:0008006" key="3">
    <source>
        <dbReference type="Google" id="ProtNLM"/>
    </source>
</evidence>
<dbReference type="PANTHER" id="PTHR16220:SF0">
    <property type="entry name" value="WD REPEAT-CONTAINING PROTEIN WRAP73"/>
    <property type="match status" value="1"/>
</dbReference>
<dbReference type="Proteomes" id="UP000226431">
    <property type="component" value="Unassembled WGS sequence"/>
</dbReference>
<protein>
    <recommendedName>
        <fullName evidence="3">Anaphase-promoting complex subunit 4 WD40 domain-containing protein</fullName>
    </recommendedName>
</protein>
<dbReference type="EMBL" id="NJES01000779">
    <property type="protein sequence ID" value="PHH69350.1"/>
    <property type="molecule type" value="Genomic_DNA"/>
</dbReference>
<dbReference type="GO" id="GO:1990811">
    <property type="term" value="C:MWP complex"/>
    <property type="evidence" value="ECO:0007669"/>
    <property type="project" value="TreeGrafter"/>
</dbReference>
<dbReference type="GO" id="GO:1990810">
    <property type="term" value="P:microtubule anchoring at mitotic spindle pole body"/>
    <property type="evidence" value="ECO:0007669"/>
    <property type="project" value="TreeGrafter"/>
</dbReference>
<dbReference type="STRING" id="2004952.A0A2C5YPA6"/>
<sequence>MHSSPVFAASSLCKPSPNGRLIASLNSSTLSVRSVESLRLVRVTRLGPGDGPISNLLWAPSSARVLVSTGLHIHVFSAADESYHASARLSSSPAGKPAAVFFGFRDTEVLVCSILNFSILDLTTSKIVEINNCKFHQASAADRGFSLRPETGHLALLSRTGGKDLVSLHHPITRQVTRSWTPDSVDAQGLEWTPDGRWLLLWDSPAHGHRLSIYTADGQHFRTVDASSLSFGHCSPSDQMLELGIKICQLSPNAEMCAIGDFSRAVTLLKTQSWRQMMQLIHPSTIVPSDSVHVWQEQMMAVGDQRPDQAFLRATLSIAPPGPSKQTSAGCSLAAFDTGSTLLATRLDDWPSTTWIWDVAAGRLRAVLMSHSHVGFSWHPVRPQLLLISCQDESFVWEPLSKGPMPVKAGAQLPTAGKRQVSWINRQADFPELVVADADNYVLVSLSGTNPWQDDDDEPVDDTFFFKH</sequence>
<keyword evidence="2" id="KW-1185">Reference proteome</keyword>
<dbReference type="AlphaFoldDB" id="A0A2C5YPA6"/>
<dbReference type="SUPFAM" id="SSF69322">
    <property type="entry name" value="Tricorn protease domain 2"/>
    <property type="match status" value="1"/>
</dbReference>
<comment type="caution">
    <text evidence="1">The sequence shown here is derived from an EMBL/GenBank/DDBJ whole genome shotgun (WGS) entry which is preliminary data.</text>
</comment>
<dbReference type="Gene3D" id="2.130.10.10">
    <property type="entry name" value="YVTN repeat-like/Quinoprotein amine dehydrogenase"/>
    <property type="match status" value="1"/>
</dbReference>
<dbReference type="OrthoDB" id="308690at2759"/>